<evidence type="ECO:0000313" key="1">
    <source>
        <dbReference type="EMBL" id="PXF56541.1"/>
    </source>
</evidence>
<proteinExistence type="predicted"/>
<name>A0AC61KY91_9EURY</name>
<protein>
    <submittedName>
        <fullName evidence="1">Uncharacterized protein</fullName>
    </submittedName>
</protein>
<sequence length="428" mass="49176">MVIPKQAENLREAYNIFDHTTPLQGAWFDTFYIERPTLDVPKLRLDLQDDERETSKRLFTGHRGSGKSTELIRLANELSSQYFTVYYTIEETLDLADLDYKDVLLSLGSELYKAAKSRKLKLSPALLSDLVGWFSTTLREVEEDIAADAELETKADFFFIKLLSRLKSEVHTRDIVRRQIESNLSDLLKCINAIIEEIRKQQDNRQILVIIDGLDKVYDLDTVMKVYYSGGLNLLLPQCKIIYTVPLALFYTSQFGQVRATFDDFFVLPNIKIQHRDGTPEKEGLNVLTRLINVRIKPELITPDALKELIRLSGGLIRDLIYLAKDASSNARVRQGERIEQRDVNRAANKIRNVYRTMLKPEEYKELIYIYNNPSKQPFSNAIAQKLVHNLSLIEYRNEGTWWDVHPVVVPLLSEHDTASTNTSGSAT</sequence>
<reference evidence="1" key="1">
    <citation type="submission" date="2018-01" db="EMBL/GenBank/DDBJ databases">
        <authorList>
            <person name="Krukenberg V."/>
        </authorList>
    </citation>
    <scope>NUCLEOTIDE SEQUENCE</scope>
    <source>
        <strain evidence="1">E20ANME2</strain>
    </source>
</reference>
<gene>
    <name evidence="1" type="ORF">C4B59_16745</name>
</gene>
<dbReference type="EMBL" id="PQXF01000098">
    <property type="protein sequence ID" value="PXF56541.1"/>
    <property type="molecule type" value="Genomic_DNA"/>
</dbReference>
<dbReference type="Proteomes" id="UP000248329">
    <property type="component" value="Unassembled WGS sequence"/>
</dbReference>
<organism evidence="1 2">
    <name type="scientific">Candidatus Methanogaster sp</name>
    <dbReference type="NCBI Taxonomy" id="3386292"/>
    <lineage>
        <taxon>Archaea</taxon>
        <taxon>Methanobacteriati</taxon>
        <taxon>Methanobacteriota</taxon>
        <taxon>Stenosarchaea group</taxon>
        <taxon>Methanomicrobia</taxon>
        <taxon>Methanosarcinales</taxon>
        <taxon>ANME-2 cluster</taxon>
        <taxon>Candidatus Methanogasteraceae</taxon>
        <taxon>Candidatus Methanogaster</taxon>
    </lineage>
</organism>
<evidence type="ECO:0000313" key="2">
    <source>
        <dbReference type="Proteomes" id="UP000248329"/>
    </source>
</evidence>
<comment type="caution">
    <text evidence="1">The sequence shown here is derived from an EMBL/GenBank/DDBJ whole genome shotgun (WGS) entry which is preliminary data.</text>
</comment>
<accession>A0AC61KY91</accession>